<keyword evidence="2" id="KW-1185">Reference proteome</keyword>
<dbReference type="Proteomes" id="UP000228484">
    <property type="component" value="Unassembled WGS sequence"/>
</dbReference>
<name>A0A2G6QDP1_9BACI</name>
<evidence type="ECO:0000313" key="2">
    <source>
        <dbReference type="Proteomes" id="UP000228484"/>
    </source>
</evidence>
<gene>
    <name evidence="1" type="ORF">CO726_12670</name>
</gene>
<comment type="caution">
    <text evidence="1">The sequence shown here is derived from an EMBL/GenBank/DDBJ whole genome shotgun (WGS) entry which is preliminary data.</text>
</comment>
<protein>
    <submittedName>
        <fullName evidence="1">Uncharacterized protein</fullName>
    </submittedName>
</protein>
<sequence>MDGIQFVQLYVMKNAEKIDELYIRKEQGITTLPIIKQTPRKIIKTAELLFSEEEVSEVSTTITKNFYSPNVRKRESDVLKWLTIHEMIDCIERGILIKEVRFEKDEKTVHSIFYRMGYGLFTYMEKKQQLEKVKEEEAFQKWAKEKQSMPKYINEYTERLWHVLCDIESDLSSIDEKRWSFQKRLLFVDFLLAIYKMSCEKRTFDWKEIGAAYTLTAIGSRMFSDSFLHRAAEFSQSQQLHMDDVLKFFKRYNIGGGETI</sequence>
<organism evidence="1 2">
    <name type="scientific">Bacillus fungorum</name>
    <dbReference type="NCBI Taxonomy" id="2039284"/>
    <lineage>
        <taxon>Bacteria</taxon>
        <taxon>Bacillati</taxon>
        <taxon>Bacillota</taxon>
        <taxon>Bacilli</taxon>
        <taxon>Bacillales</taxon>
        <taxon>Bacillaceae</taxon>
        <taxon>Bacillus</taxon>
    </lineage>
</organism>
<dbReference type="EMBL" id="NWUW01000007">
    <property type="protein sequence ID" value="PIE94956.1"/>
    <property type="molecule type" value="Genomic_DNA"/>
</dbReference>
<evidence type="ECO:0000313" key="1">
    <source>
        <dbReference type="EMBL" id="PIE94956.1"/>
    </source>
</evidence>
<dbReference type="AlphaFoldDB" id="A0A2G6QDP1"/>
<reference evidence="1 2" key="1">
    <citation type="submission" date="2017-09" db="EMBL/GenBank/DDBJ databases">
        <title>Biocontrol bacteria screening and application from spent mushroom substrate.</title>
        <authorList>
            <person name="Sun X."/>
        </authorList>
    </citation>
    <scope>NUCLEOTIDE SEQUENCE [LARGE SCALE GENOMIC DNA]</scope>
    <source>
        <strain evidence="1 2">100374</strain>
    </source>
</reference>
<dbReference type="RefSeq" id="WP_099684471.1">
    <property type="nucleotide sequence ID" value="NZ_NWUW01000007.1"/>
</dbReference>
<proteinExistence type="predicted"/>
<accession>A0A2G6QDP1</accession>